<dbReference type="Proteomes" id="UP000026962">
    <property type="component" value="Chromosome 11"/>
</dbReference>
<evidence type="ECO:0000259" key="11">
    <source>
        <dbReference type="PROSITE" id="PS50850"/>
    </source>
</evidence>
<dbReference type="NCBIfam" id="TIGR00879">
    <property type="entry name" value="SP"/>
    <property type="match status" value="1"/>
</dbReference>
<evidence type="ECO:0000256" key="3">
    <source>
        <dbReference type="ARBA" id="ARBA00022448"/>
    </source>
</evidence>
<feature type="transmembrane region" description="Helical" evidence="10">
    <location>
        <begin position="286"/>
        <end position="308"/>
    </location>
</feature>
<feature type="transmembrane region" description="Helical" evidence="10">
    <location>
        <begin position="426"/>
        <end position="447"/>
    </location>
</feature>
<evidence type="ECO:0000256" key="9">
    <source>
        <dbReference type="RuleBase" id="RU003346"/>
    </source>
</evidence>
<feature type="transmembrane region" description="Helical" evidence="10">
    <location>
        <begin position="351"/>
        <end position="372"/>
    </location>
</feature>
<dbReference type="STRING" id="4537.A0A0E0MGU7"/>
<dbReference type="EnsemblPlants" id="OPUNC11G15440.1">
    <property type="protein sequence ID" value="OPUNC11G15440.1"/>
    <property type="gene ID" value="OPUNC11G15440"/>
</dbReference>
<dbReference type="InterPro" id="IPR020846">
    <property type="entry name" value="MFS_dom"/>
</dbReference>
<evidence type="ECO:0000256" key="4">
    <source>
        <dbReference type="ARBA" id="ARBA00022597"/>
    </source>
</evidence>
<dbReference type="AlphaFoldDB" id="A0A0E0MGU7"/>
<evidence type="ECO:0000256" key="5">
    <source>
        <dbReference type="ARBA" id="ARBA00022692"/>
    </source>
</evidence>
<dbReference type="PANTHER" id="PTHR23500:SF127">
    <property type="entry name" value="OS05G0169700 PROTEIN"/>
    <property type="match status" value="1"/>
</dbReference>
<dbReference type="InterPro" id="IPR044778">
    <property type="entry name" value="MFS_STP/MST-like_plant"/>
</dbReference>
<dbReference type="PROSITE" id="PS50850">
    <property type="entry name" value="MFS"/>
    <property type="match status" value="1"/>
</dbReference>
<protein>
    <recommendedName>
        <fullName evidence="11">Major facilitator superfamily (MFS) profile domain-containing protein</fullName>
    </recommendedName>
</protein>
<comment type="subcellular location">
    <subcellularLocation>
        <location evidence="1">Membrane</location>
        <topology evidence="1">Multi-pass membrane protein</topology>
    </subcellularLocation>
</comment>
<evidence type="ECO:0000256" key="2">
    <source>
        <dbReference type="ARBA" id="ARBA00010992"/>
    </source>
</evidence>
<dbReference type="PROSITE" id="PS00216">
    <property type="entry name" value="SUGAR_TRANSPORT_1"/>
    <property type="match status" value="1"/>
</dbReference>
<dbReference type="InterPro" id="IPR003663">
    <property type="entry name" value="Sugar/inositol_transpt"/>
</dbReference>
<evidence type="ECO:0000256" key="1">
    <source>
        <dbReference type="ARBA" id="ARBA00004141"/>
    </source>
</evidence>
<dbReference type="InterPro" id="IPR045262">
    <property type="entry name" value="STP/PLT_plant"/>
</dbReference>
<feature type="domain" description="Major facilitator superfamily (MFS) profile" evidence="11">
    <location>
        <begin position="26"/>
        <end position="477"/>
    </location>
</feature>
<feature type="transmembrane region" description="Helical" evidence="10">
    <location>
        <begin position="453"/>
        <end position="473"/>
    </location>
</feature>
<keyword evidence="6" id="KW-0769">Symport</keyword>
<dbReference type="InterPro" id="IPR005829">
    <property type="entry name" value="Sugar_transporter_CS"/>
</dbReference>
<keyword evidence="13" id="KW-1185">Reference proteome</keyword>
<dbReference type="SUPFAM" id="SSF103473">
    <property type="entry name" value="MFS general substrate transporter"/>
    <property type="match status" value="1"/>
</dbReference>
<sequence length="512" mass="54335">MAAGFVDDEGRRRSGGGRVTAFVALSCATAAMGGAIYGYDISTAGGVSSMEPFLRDFFPDVLRRMAGGRVSNYCKFDSQLLTLFTSSLYISGLLTAVLLASWVTASRGRRASMILGGFAYIAGAAVSGAAVNVSMAILGRALLGVGLGFTTQSVPLYMAEMAPARYRGAFSNGIQFSLCLGALAATTVNFAVEKIRGGWGWRLSLALAGVPAVFLTVGAVFLPETPNSLVQQGKDRDKVKALLQKIRGVDAVDDELDEIVAAAAATTQGENGLWLILSRRRYRPQLAMAVLIPAFTQLTGINAIGFYAPVLLRTIGMGESASLLSTVIMVIVSSASTLASMFLVDRFGRRTLLLAGGAQMLVSEALIGGVMAAKLGDDGAPSKAYAALLVTLIGVYSAGFGWSWGPLSWLVPSEVLPMEVRSAGQSVAVASCFALTVFVAQCFLAALCRMKAWIFFFFAGWIAAMTAFVYVFLPETKGMPIEQVGSVWEEHWFWRRIVGTDEIHASSSKLSK</sequence>
<feature type="transmembrane region" description="Helical" evidence="10">
    <location>
        <begin position="203"/>
        <end position="222"/>
    </location>
</feature>
<keyword evidence="5 10" id="KW-0812">Transmembrane</keyword>
<dbReference type="Gramene" id="OPUNC11G15440.1">
    <property type="protein sequence ID" value="OPUNC11G15440.1"/>
    <property type="gene ID" value="OPUNC11G15440"/>
</dbReference>
<dbReference type="HOGENOM" id="CLU_001265_30_5_1"/>
<dbReference type="PROSITE" id="PS00217">
    <property type="entry name" value="SUGAR_TRANSPORT_2"/>
    <property type="match status" value="1"/>
</dbReference>
<dbReference type="PANTHER" id="PTHR23500">
    <property type="entry name" value="SOLUTE CARRIER FAMILY 2, FACILITATED GLUCOSE TRANSPORTER"/>
    <property type="match status" value="1"/>
</dbReference>
<keyword evidence="3 9" id="KW-0813">Transport</keyword>
<feature type="transmembrane region" description="Helical" evidence="10">
    <location>
        <begin position="169"/>
        <end position="191"/>
    </location>
</feature>
<keyword evidence="8 10" id="KW-0472">Membrane</keyword>
<dbReference type="InterPro" id="IPR005828">
    <property type="entry name" value="MFS_sugar_transport-like"/>
</dbReference>
<evidence type="ECO:0000313" key="12">
    <source>
        <dbReference type="EnsemblPlants" id="OPUNC11G15440.1"/>
    </source>
</evidence>
<name>A0A0E0MGU7_ORYPU</name>
<keyword evidence="4" id="KW-0762">Sugar transport</keyword>
<evidence type="ECO:0000256" key="10">
    <source>
        <dbReference type="SAM" id="Phobius"/>
    </source>
</evidence>
<dbReference type="CDD" id="cd17361">
    <property type="entry name" value="MFS_STP"/>
    <property type="match status" value="1"/>
</dbReference>
<proteinExistence type="inferred from homology"/>
<dbReference type="Gene3D" id="1.20.1250.20">
    <property type="entry name" value="MFS general substrate transporter like domains"/>
    <property type="match status" value="1"/>
</dbReference>
<feature type="transmembrane region" description="Helical" evidence="10">
    <location>
        <begin position="80"/>
        <end position="100"/>
    </location>
</feature>
<dbReference type="GO" id="GO:0016020">
    <property type="term" value="C:membrane"/>
    <property type="evidence" value="ECO:0007669"/>
    <property type="project" value="UniProtKB-SubCell"/>
</dbReference>
<dbReference type="GO" id="GO:0015145">
    <property type="term" value="F:monosaccharide transmembrane transporter activity"/>
    <property type="evidence" value="ECO:0007669"/>
    <property type="project" value="InterPro"/>
</dbReference>
<evidence type="ECO:0000256" key="7">
    <source>
        <dbReference type="ARBA" id="ARBA00022989"/>
    </source>
</evidence>
<dbReference type="OMA" id="QVENLEW"/>
<comment type="similarity">
    <text evidence="2 9">Belongs to the major facilitator superfamily. Sugar transporter (TC 2.A.1.1) family.</text>
</comment>
<reference evidence="12" key="1">
    <citation type="submission" date="2015-04" db="UniProtKB">
        <authorList>
            <consortium name="EnsemblPlants"/>
        </authorList>
    </citation>
    <scope>IDENTIFICATION</scope>
</reference>
<dbReference type="FunFam" id="1.20.1250.20:FF:000002">
    <property type="entry name" value="Sugar transport protein 13"/>
    <property type="match status" value="1"/>
</dbReference>
<feature type="transmembrane region" description="Helical" evidence="10">
    <location>
        <begin position="19"/>
        <end position="39"/>
    </location>
</feature>
<evidence type="ECO:0000313" key="13">
    <source>
        <dbReference type="Proteomes" id="UP000026962"/>
    </source>
</evidence>
<evidence type="ECO:0000256" key="8">
    <source>
        <dbReference type="ARBA" id="ARBA00023136"/>
    </source>
</evidence>
<feature type="transmembrane region" description="Helical" evidence="10">
    <location>
        <begin position="112"/>
        <end position="131"/>
    </location>
</feature>
<dbReference type="GO" id="GO:0015293">
    <property type="term" value="F:symporter activity"/>
    <property type="evidence" value="ECO:0007669"/>
    <property type="project" value="UniProtKB-KW"/>
</dbReference>
<dbReference type="eggNOG" id="KOG0254">
    <property type="taxonomic scope" value="Eukaryota"/>
</dbReference>
<reference evidence="12" key="2">
    <citation type="submission" date="2018-05" db="EMBL/GenBank/DDBJ databases">
        <title>OpunRS2 (Oryza punctata Reference Sequence Version 2).</title>
        <authorList>
            <person name="Zhang J."/>
            <person name="Kudrna D."/>
            <person name="Lee S."/>
            <person name="Talag J."/>
            <person name="Welchert J."/>
            <person name="Wing R.A."/>
        </authorList>
    </citation>
    <scope>NUCLEOTIDE SEQUENCE [LARGE SCALE GENOMIC DNA]</scope>
</reference>
<accession>A0A0E0MGU7</accession>
<dbReference type="PRINTS" id="PR00171">
    <property type="entry name" value="SUGRTRNSPORT"/>
</dbReference>
<feature type="transmembrane region" description="Helical" evidence="10">
    <location>
        <begin position="384"/>
        <end position="405"/>
    </location>
</feature>
<evidence type="ECO:0000256" key="6">
    <source>
        <dbReference type="ARBA" id="ARBA00022847"/>
    </source>
</evidence>
<organism evidence="12">
    <name type="scientific">Oryza punctata</name>
    <name type="common">Red rice</name>
    <dbReference type="NCBI Taxonomy" id="4537"/>
    <lineage>
        <taxon>Eukaryota</taxon>
        <taxon>Viridiplantae</taxon>
        <taxon>Streptophyta</taxon>
        <taxon>Embryophyta</taxon>
        <taxon>Tracheophyta</taxon>
        <taxon>Spermatophyta</taxon>
        <taxon>Magnoliopsida</taxon>
        <taxon>Liliopsida</taxon>
        <taxon>Poales</taxon>
        <taxon>Poaceae</taxon>
        <taxon>BOP clade</taxon>
        <taxon>Oryzoideae</taxon>
        <taxon>Oryzeae</taxon>
        <taxon>Oryzinae</taxon>
        <taxon>Oryza</taxon>
    </lineage>
</organism>
<dbReference type="Pfam" id="PF00083">
    <property type="entry name" value="Sugar_tr"/>
    <property type="match status" value="1"/>
</dbReference>
<keyword evidence="7 10" id="KW-1133">Transmembrane helix</keyword>
<feature type="transmembrane region" description="Helical" evidence="10">
    <location>
        <begin position="320"/>
        <end position="344"/>
    </location>
</feature>
<dbReference type="InterPro" id="IPR036259">
    <property type="entry name" value="MFS_trans_sf"/>
</dbReference>